<feature type="compositionally biased region" description="Basic and acidic residues" evidence="1">
    <location>
        <begin position="16"/>
        <end position="27"/>
    </location>
</feature>
<dbReference type="EMBL" id="MHNK01000010">
    <property type="protein sequence ID" value="OGZ43971.1"/>
    <property type="molecule type" value="Genomic_DNA"/>
</dbReference>
<proteinExistence type="predicted"/>
<feature type="region of interest" description="Disordered" evidence="1">
    <location>
        <begin position="1"/>
        <end position="29"/>
    </location>
</feature>
<dbReference type="AlphaFoldDB" id="A0A1G2G295"/>
<gene>
    <name evidence="2" type="ORF">A2719_03345</name>
</gene>
<accession>A0A1G2G295</accession>
<name>A0A1G2G295_9BACT</name>
<protein>
    <submittedName>
        <fullName evidence="2">Uncharacterized protein</fullName>
    </submittedName>
</protein>
<organism evidence="2 3">
    <name type="scientific">Candidatus Ryanbacteria bacterium RIFCSPHIGHO2_01_FULL_45_22</name>
    <dbReference type="NCBI Taxonomy" id="1802114"/>
    <lineage>
        <taxon>Bacteria</taxon>
        <taxon>Candidatus Ryaniibacteriota</taxon>
    </lineage>
</organism>
<evidence type="ECO:0000313" key="3">
    <source>
        <dbReference type="Proteomes" id="UP000177480"/>
    </source>
</evidence>
<reference evidence="2 3" key="1">
    <citation type="journal article" date="2016" name="Nat. Commun.">
        <title>Thousands of microbial genomes shed light on interconnected biogeochemical processes in an aquifer system.</title>
        <authorList>
            <person name="Anantharaman K."/>
            <person name="Brown C.T."/>
            <person name="Hug L.A."/>
            <person name="Sharon I."/>
            <person name="Castelle C.J."/>
            <person name="Probst A.J."/>
            <person name="Thomas B.C."/>
            <person name="Singh A."/>
            <person name="Wilkins M.J."/>
            <person name="Karaoz U."/>
            <person name="Brodie E.L."/>
            <person name="Williams K.H."/>
            <person name="Hubbard S.S."/>
            <person name="Banfield J.F."/>
        </authorList>
    </citation>
    <scope>NUCLEOTIDE SEQUENCE [LARGE SCALE GENOMIC DNA]</scope>
</reference>
<evidence type="ECO:0000256" key="1">
    <source>
        <dbReference type="SAM" id="MobiDB-lite"/>
    </source>
</evidence>
<evidence type="ECO:0000313" key="2">
    <source>
        <dbReference type="EMBL" id="OGZ43971.1"/>
    </source>
</evidence>
<sequence length="339" mass="38118">MGFEGPKQFVESTSEPSKEMEGIEKLKPLTPGGTVPRYLLWETRVTQGTSQELAVKTPEGGHLRLQPGEHFTILRDREKDSYQAVIKDDEGKTIKIFEEGTLWGKEGGTILFYDGEAIAGGRVVQVLESAGEVGKIFARAYEAAAGNFPELRDVDIILGDPEREPVLKKTGGFARHQSQTFRQRPSVTVNARLGIEHYRNLMKERRVSAQISAEKAGIDPDKVTPEILAAFIFLHELGHARHYLIEPDGDKYREQRKIEMEALPFGNWNPGRLALALDAGGKLDTWYTTNEKILSQKGYPTRESIVEAQERAYHSINTEDIPDQFASKVIKEHFNKLFP</sequence>
<comment type="caution">
    <text evidence="2">The sequence shown here is derived from an EMBL/GenBank/DDBJ whole genome shotgun (WGS) entry which is preliminary data.</text>
</comment>
<dbReference type="STRING" id="1802114.A2719_03345"/>
<dbReference type="Proteomes" id="UP000177480">
    <property type="component" value="Unassembled WGS sequence"/>
</dbReference>